<reference evidence="2" key="1">
    <citation type="journal article" date="2023" name="Science">
        <title>Genome structures resolve the early diversification of teleost fishes.</title>
        <authorList>
            <person name="Parey E."/>
            <person name="Louis A."/>
            <person name="Montfort J."/>
            <person name="Bouchez O."/>
            <person name="Roques C."/>
            <person name="Iampietro C."/>
            <person name="Lluch J."/>
            <person name="Castinel A."/>
            <person name="Donnadieu C."/>
            <person name="Desvignes T."/>
            <person name="Floi Bucao C."/>
            <person name="Jouanno E."/>
            <person name="Wen M."/>
            <person name="Mejri S."/>
            <person name="Dirks R."/>
            <person name="Jansen H."/>
            <person name="Henkel C."/>
            <person name="Chen W.J."/>
            <person name="Zahm M."/>
            <person name="Cabau C."/>
            <person name="Klopp C."/>
            <person name="Thompson A.W."/>
            <person name="Robinson-Rechavi M."/>
            <person name="Braasch I."/>
            <person name="Lecointre G."/>
            <person name="Bobe J."/>
            <person name="Postlethwait J.H."/>
            <person name="Berthelot C."/>
            <person name="Roest Crollius H."/>
            <person name="Guiguen Y."/>
        </authorList>
    </citation>
    <scope>NUCLEOTIDE SEQUENCE</scope>
    <source>
        <strain evidence="2">WJC10195</strain>
    </source>
</reference>
<comment type="caution">
    <text evidence="2">The sequence shown here is derived from an EMBL/GenBank/DDBJ whole genome shotgun (WGS) entry which is preliminary data.</text>
</comment>
<keyword evidence="3" id="KW-1185">Reference proteome</keyword>
<evidence type="ECO:0000313" key="2">
    <source>
        <dbReference type="EMBL" id="KAJ8350134.1"/>
    </source>
</evidence>
<feature type="compositionally biased region" description="Polar residues" evidence="1">
    <location>
        <begin position="91"/>
        <end position="102"/>
    </location>
</feature>
<evidence type="ECO:0000313" key="3">
    <source>
        <dbReference type="Proteomes" id="UP001152622"/>
    </source>
</evidence>
<proteinExistence type="predicted"/>
<feature type="region of interest" description="Disordered" evidence="1">
    <location>
        <begin position="1"/>
        <end position="111"/>
    </location>
</feature>
<sequence>MAHPASAAPEREVQAPAAQREQKRAGLNSSEHGAFLTPGLWRTGRINGDRHTNTDASDILHVSPSGGGTRKVSSEFLTENAQGGGSGEPPTGQSETASSRAQGSIDVRPQL</sequence>
<gene>
    <name evidence="2" type="ORF">SKAU_G00252640</name>
</gene>
<accession>A0A9Q1IPY4</accession>
<organism evidence="2 3">
    <name type="scientific">Synaphobranchus kaupii</name>
    <name type="common">Kaup's arrowtooth eel</name>
    <dbReference type="NCBI Taxonomy" id="118154"/>
    <lineage>
        <taxon>Eukaryota</taxon>
        <taxon>Metazoa</taxon>
        <taxon>Chordata</taxon>
        <taxon>Craniata</taxon>
        <taxon>Vertebrata</taxon>
        <taxon>Euteleostomi</taxon>
        <taxon>Actinopterygii</taxon>
        <taxon>Neopterygii</taxon>
        <taxon>Teleostei</taxon>
        <taxon>Anguilliformes</taxon>
        <taxon>Synaphobranchidae</taxon>
        <taxon>Synaphobranchus</taxon>
    </lineage>
</organism>
<dbReference type="EMBL" id="JAINUF010000009">
    <property type="protein sequence ID" value="KAJ8350134.1"/>
    <property type="molecule type" value="Genomic_DNA"/>
</dbReference>
<protein>
    <submittedName>
        <fullName evidence="2">Uncharacterized protein</fullName>
    </submittedName>
</protein>
<dbReference type="AlphaFoldDB" id="A0A9Q1IPY4"/>
<evidence type="ECO:0000256" key="1">
    <source>
        <dbReference type="SAM" id="MobiDB-lite"/>
    </source>
</evidence>
<dbReference type="Proteomes" id="UP001152622">
    <property type="component" value="Chromosome 9"/>
</dbReference>
<name>A0A9Q1IPY4_SYNKA</name>